<dbReference type="SUPFAM" id="SSF51569">
    <property type="entry name" value="Aldolase"/>
    <property type="match status" value="1"/>
</dbReference>
<dbReference type="Pfam" id="PF03102">
    <property type="entry name" value="NeuB"/>
    <property type="match status" value="1"/>
</dbReference>
<dbReference type="Gene3D" id="3.20.20.70">
    <property type="entry name" value="Aldolase class I"/>
    <property type="match status" value="1"/>
</dbReference>
<dbReference type="Gene3D" id="3.90.1210.10">
    <property type="entry name" value="Antifreeze-like/N-acetylneuraminic acid synthase C-terminal domain"/>
    <property type="match status" value="1"/>
</dbReference>
<dbReference type="Pfam" id="PF08666">
    <property type="entry name" value="SAF"/>
    <property type="match status" value="1"/>
</dbReference>
<dbReference type="PANTHER" id="PTHR42966:SF1">
    <property type="entry name" value="SIALIC ACID SYNTHASE"/>
    <property type="match status" value="1"/>
</dbReference>
<dbReference type="InterPro" id="IPR036732">
    <property type="entry name" value="AFP_Neu5c_C_sf"/>
</dbReference>
<feature type="domain" description="AFP-like" evidence="1">
    <location>
        <begin position="289"/>
        <end position="339"/>
    </location>
</feature>
<dbReference type="InterPro" id="IPR013974">
    <property type="entry name" value="SAF"/>
</dbReference>
<protein>
    <submittedName>
        <fullName evidence="2">N-acetylneuraminate synthase</fullName>
    </submittedName>
</protein>
<dbReference type="Proteomes" id="UP000189733">
    <property type="component" value="Unassembled WGS sequence"/>
</dbReference>
<name>A0A1T4WZV2_9BACT</name>
<keyword evidence="3" id="KW-1185">Reference proteome</keyword>
<gene>
    <name evidence="2" type="ORF">SAMN02745702_02797</name>
</gene>
<dbReference type="InterPro" id="IPR051690">
    <property type="entry name" value="PseI-like"/>
</dbReference>
<evidence type="ECO:0000259" key="1">
    <source>
        <dbReference type="PROSITE" id="PS50844"/>
    </source>
</evidence>
<evidence type="ECO:0000313" key="3">
    <source>
        <dbReference type="Proteomes" id="UP000189733"/>
    </source>
</evidence>
<dbReference type="NCBIfam" id="TIGR03569">
    <property type="entry name" value="NeuB_NnaB"/>
    <property type="match status" value="1"/>
</dbReference>
<dbReference type="EMBL" id="FUYA01000012">
    <property type="protein sequence ID" value="SKA82395.1"/>
    <property type="molecule type" value="Genomic_DNA"/>
</dbReference>
<sequence length="339" mass="37203">MLYQPAPYVRVIAEAGVNHNGNVSLAIELIDAAAESGADIVKFQTFKTSSLTTENAPMAKYQEINTQTQNTQQAMLQKLELPLDDFYTLAQHAKEKGIQFLSTPFDLESISFLQKMKLNTVKIGSGEITNLPYLRRIAEFKWDIFLSTGMSSLDEVQNALNALIKSGVKESSITLFHCTTEYPAPVQDVNLRAMLTLKDKFSNIAGIGYSDHTKGITIPIAAASLGATVIEKHFTLDKKMDGPDHKASLEPHELKQMVQAIRDVSSSLGNGIKEPAPSEIPNRTVARKSIVAARDILAGELLTEENLTTKRPGNGISPMCWDDIIGTAAPRNFKKDELL</sequence>
<dbReference type="InterPro" id="IPR013785">
    <property type="entry name" value="Aldolase_TIM"/>
</dbReference>
<dbReference type="CDD" id="cd11615">
    <property type="entry name" value="SAF_NeuB_like"/>
    <property type="match status" value="1"/>
</dbReference>
<dbReference type="InterPro" id="IPR013132">
    <property type="entry name" value="PseI/NeuA/B-like_N"/>
</dbReference>
<dbReference type="PROSITE" id="PS50844">
    <property type="entry name" value="AFP_LIKE"/>
    <property type="match status" value="1"/>
</dbReference>
<evidence type="ECO:0000313" key="2">
    <source>
        <dbReference type="EMBL" id="SKA82395.1"/>
    </source>
</evidence>
<dbReference type="InterPro" id="IPR057736">
    <property type="entry name" value="SAF_PseI/NeuA/NeuB"/>
</dbReference>
<organism evidence="2 3">
    <name type="scientific">Desulfobaculum bizertense DSM 18034</name>
    <dbReference type="NCBI Taxonomy" id="1121442"/>
    <lineage>
        <taxon>Bacteria</taxon>
        <taxon>Pseudomonadati</taxon>
        <taxon>Thermodesulfobacteriota</taxon>
        <taxon>Desulfovibrionia</taxon>
        <taxon>Desulfovibrionales</taxon>
        <taxon>Desulfovibrionaceae</taxon>
        <taxon>Desulfobaculum</taxon>
    </lineage>
</organism>
<dbReference type="AlphaFoldDB" id="A0A1T4WZV2"/>
<dbReference type="InterPro" id="IPR006190">
    <property type="entry name" value="SAF_AFP_Neu5Ac"/>
</dbReference>
<dbReference type="OrthoDB" id="9781701at2"/>
<reference evidence="2 3" key="1">
    <citation type="submission" date="2017-02" db="EMBL/GenBank/DDBJ databases">
        <authorList>
            <person name="Peterson S.W."/>
        </authorList>
    </citation>
    <scope>NUCLEOTIDE SEQUENCE [LARGE SCALE GENOMIC DNA]</scope>
    <source>
        <strain evidence="2 3">DSM 18034</strain>
    </source>
</reference>
<proteinExistence type="predicted"/>
<dbReference type="STRING" id="1121442.SAMN02745702_02797"/>
<accession>A0A1T4WZV2</accession>
<dbReference type="InterPro" id="IPR020007">
    <property type="entry name" value="NeuB/NeuA"/>
</dbReference>
<dbReference type="SUPFAM" id="SSF51269">
    <property type="entry name" value="AFP III-like domain"/>
    <property type="match status" value="1"/>
</dbReference>
<dbReference type="PANTHER" id="PTHR42966">
    <property type="entry name" value="N-ACETYLNEURAMINATE SYNTHASE"/>
    <property type="match status" value="1"/>
</dbReference>
<dbReference type="RefSeq" id="WP_078686063.1">
    <property type="nucleotide sequence ID" value="NZ_FUYA01000012.1"/>
</dbReference>
<dbReference type="GO" id="GO:0016051">
    <property type="term" value="P:carbohydrate biosynthetic process"/>
    <property type="evidence" value="ECO:0007669"/>
    <property type="project" value="InterPro"/>
</dbReference>
<dbReference type="GO" id="GO:0047444">
    <property type="term" value="F:N-acylneuraminate-9-phosphate synthase activity"/>
    <property type="evidence" value="ECO:0007669"/>
    <property type="project" value="TreeGrafter"/>
</dbReference>